<proteinExistence type="predicted"/>
<dbReference type="SUPFAM" id="SSF54695">
    <property type="entry name" value="POZ domain"/>
    <property type="match status" value="1"/>
</dbReference>
<gene>
    <name evidence="8" type="ORF">DIATSA_LOCUS3437</name>
</gene>
<accession>A0A9N9QXU4</accession>
<dbReference type="OrthoDB" id="6482909at2759"/>
<reference evidence="8" key="2">
    <citation type="submission" date="2022-10" db="EMBL/GenBank/DDBJ databases">
        <authorList>
            <consortium name="ENA_rothamsted_submissions"/>
            <consortium name="culmorum"/>
            <person name="King R."/>
        </authorList>
    </citation>
    <scope>NUCLEOTIDE SEQUENCE</scope>
</reference>
<dbReference type="CDD" id="cd18315">
    <property type="entry name" value="BTB_POZ_BAB-like"/>
    <property type="match status" value="1"/>
</dbReference>
<dbReference type="SMART" id="SM00225">
    <property type="entry name" value="BTB"/>
    <property type="match status" value="1"/>
</dbReference>
<dbReference type="Gene3D" id="3.30.710.10">
    <property type="entry name" value="Potassium Channel Kv1.1, Chain A"/>
    <property type="match status" value="1"/>
</dbReference>
<keyword evidence="4" id="KW-0862">Zinc</keyword>
<reference evidence="8" key="1">
    <citation type="submission" date="2021-12" db="EMBL/GenBank/DDBJ databases">
        <authorList>
            <person name="King R."/>
        </authorList>
    </citation>
    <scope>NUCLEOTIDE SEQUENCE</scope>
</reference>
<evidence type="ECO:0000256" key="4">
    <source>
        <dbReference type="ARBA" id="ARBA00022833"/>
    </source>
</evidence>
<dbReference type="InterPro" id="IPR000210">
    <property type="entry name" value="BTB/POZ_dom"/>
</dbReference>
<protein>
    <recommendedName>
        <fullName evidence="7">BTB domain-containing protein</fullName>
    </recommendedName>
</protein>
<evidence type="ECO:0000259" key="7">
    <source>
        <dbReference type="SMART" id="SM00225"/>
    </source>
</evidence>
<keyword evidence="3" id="KW-0863">Zinc-finger</keyword>
<keyword evidence="5" id="KW-0539">Nucleus</keyword>
<dbReference type="GO" id="GO:0005634">
    <property type="term" value="C:nucleus"/>
    <property type="evidence" value="ECO:0007669"/>
    <property type="project" value="UniProtKB-SubCell"/>
</dbReference>
<feature type="region of interest" description="Disordered" evidence="6">
    <location>
        <begin position="314"/>
        <end position="335"/>
    </location>
</feature>
<dbReference type="InterPro" id="IPR007588">
    <property type="entry name" value="Znf_FLYWCH"/>
</dbReference>
<evidence type="ECO:0000256" key="3">
    <source>
        <dbReference type="ARBA" id="ARBA00022771"/>
    </source>
</evidence>
<dbReference type="Gene3D" id="2.20.25.240">
    <property type="match status" value="1"/>
</dbReference>
<comment type="subcellular location">
    <subcellularLocation>
        <location evidence="1">Nucleus</location>
    </subcellularLocation>
</comment>
<keyword evidence="2" id="KW-0479">Metal-binding</keyword>
<organism evidence="8 9">
    <name type="scientific">Diatraea saccharalis</name>
    <name type="common">sugarcane borer</name>
    <dbReference type="NCBI Taxonomy" id="40085"/>
    <lineage>
        <taxon>Eukaryota</taxon>
        <taxon>Metazoa</taxon>
        <taxon>Ecdysozoa</taxon>
        <taxon>Arthropoda</taxon>
        <taxon>Hexapoda</taxon>
        <taxon>Insecta</taxon>
        <taxon>Pterygota</taxon>
        <taxon>Neoptera</taxon>
        <taxon>Endopterygota</taxon>
        <taxon>Lepidoptera</taxon>
        <taxon>Glossata</taxon>
        <taxon>Ditrysia</taxon>
        <taxon>Pyraloidea</taxon>
        <taxon>Crambidae</taxon>
        <taxon>Crambinae</taxon>
        <taxon>Diatraea</taxon>
    </lineage>
</organism>
<dbReference type="Pfam" id="PF04500">
    <property type="entry name" value="FLYWCH"/>
    <property type="match status" value="1"/>
</dbReference>
<dbReference type="InterPro" id="IPR051095">
    <property type="entry name" value="Dros_DevTransReg"/>
</dbReference>
<dbReference type="Proteomes" id="UP001153714">
    <property type="component" value="Chromosome 14"/>
</dbReference>
<dbReference type="GO" id="GO:0008270">
    <property type="term" value="F:zinc ion binding"/>
    <property type="evidence" value="ECO:0007669"/>
    <property type="project" value="UniProtKB-KW"/>
</dbReference>
<keyword evidence="9" id="KW-1185">Reference proteome</keyword>
<sequence>MTQTKLSLAWQSFRNNICEGLSSFQQREEFVDMTLAADGHLVKVHQMVLSLASPYLKELIKSAPCPHPILFLNQISYPILCSILEYIYSGEVVVNKDDIGELIQAGKALHIKGFEVMDLNNTERGDGDTDQMIPSSDANDLDVLPSSVTIARKRKFNDDPIWTETVDIDKGDHNNTVIIPQTNMDEDYLDSTGLDESFEDHTQDRKEVPLRASIIKSNVPSGPTVQYTLSNQGNLQIILNRYMYNLAYVYKNTSPPARLWKCVDVKSKKCKASVTTKDDVVVQRVGAHKHPFHDKKILRKVENNIVRTAIKDAENMQNRTDDTDGHTKRLSSESQ</sequence>
<feature type="domain" description="BTB" evidence="7">
    <location>
        <begin position="31"/>
        <end position="126"/>
    </location>
</feature>
<evidence type="ECO:0000256" key="1">
    <source>
        <dbReference type="ARBA" id="ARBA00004123"/>
    </source>
</evidence>
<dbReference type="InterPro" id="IPR011333">
    <property type="entry name" value="SKP1/BTB/POZ_sf"/>
</dbReference>
<name>A0A9N9QXU4_9NEOP</name>
<dbReference type="EMBL" id="OU893345">
    <property type="protein sequence ID" value="CAG9785405.1"/>
    <property type="molecule type" value="Genomic_DNA"/>
</dbReference>
<evidence type="ECO:0000256" key="6">
    <source>
        <dbReference type="SAM" id="MobiDB-lite"/>
    </source>
</evidence>
<dbReference type="GO" id="GO:0006357">
    <property type="term" value="P:regulation of transcription by RNA polymerase II"/>
    <property type="evidence" value="ECO:0007669"/>
    <property type="project" value="TreeGrafter"/>
</dbReference>
<evidence type="ECO:0000256" key="2">
    <source>
        <dbReference type="ARBA" id="ARBA00022723"/>
    </source>
</evidence>
<dbReference type="PANTHER" id="PTHR23110">
    <property type="entry name" value="BTB DOMAIN TRANSCRIPTION FACTOR"/>
    <property type="match status" value="1"/>
</dbReference>
<dbReference type="PANTHER" id="PTHR23110:SF99">
    <property type="entry name" value="BROAD-COMPLEX CORE PROTEIN ISOFORM 6"/>
    <property type="match status" value="1"/>
</dbReference>
<evidence type="ECO:0000256" key="5">
    <source>
        <dbReference type="ARBA" id="ARBA00023242"/>
    </source>
</evidence>
<dbReference type="AlphaFoldDB" id="A0A9N9QXU4"/>
<dbReference type="Pfam" id="PF00651">
    <property type="entry name" value="BTB"/>
    <property type="match status" value="1"/>
</dbReference>
<evidence type="ECO:0000313" key="8">
    <source>
        <dbReference type="EMBL" id="CAG9785405.1"/>
    </source>
</evidence>
<evidence type="ECO:0000313" key="9">
    <source>
        <dbReference type="Proteomes" id="UP001153714"/>
    </source>
</evidence>